<dbReference type="Gene3D" id="3.40.50.1390">
    <property type="entry name" value="Resolvase, N-terminal catalytic domain"/>
    <property type="match status" value="1"/>
</dbReference>
<evidence type="ECO:0000313" key="3">
    <source>
        <dbReference type="Proteomes" id="UP000184476"/>
    </source>
</evidence>
<feature type="domain" description="Resolvase/invertase-type recombinase catalytic" evidence="1">
    <location>
        <begin position="2"/>
        <end position="125"/>
    </location>
</feature>
<protein>
    <submittedName>
        <fullName evidence="2">Resolvase, N terminal domain</fullName>
    </submittedName>
</protein>
<dbReference type="GO" id="GO:0003677">
    <property type="term" value="F:DNA binding"/>
    <property type="evidence" value="ECO:0007669"/>
    <property type="project" value="InterPro"/>
</dbReference>
<evidence type="ECO:0000313" key="2">
    <source>
        <dbReference type="EMBL" id="SHF02482.1"/>
    </source>
</evidence>
<dbReference type="Proteomes" id="UP000184476">
    <property type="component" value="Unassembled WGS sequence"/>
</dbReference>
<dbReference type="SUPFAM" id="SSF53041">
    <property type="entry name" value="Resolvase-like"/>
    <property type="match status" value="1"/>
</dbReference>
<dbReference type="Pfam" id="PF00239">
    <property type="entry name" value="Resolvase"/>
    <property type="match status" value="1"/>
</dbReference>
<dbReference type="AlphaFoldDB" id="A0A1M4YAE9"/>
<evidence type="ECO:0000259" key="1">
    <source>
        <dbReference type="SMART" id="SM00857"/>
    </source>
</evidence>
<keyword evidence="3" id="KW-1185">Reference proteome</keyword>
<reference evidence="2 3" key="1">
    <citation type="submission" date="2016-11" db="EMBL/GenBank/DDBJ databases">
        <authorList>
            <person name="Jaros S."/>
            <person name="Januszkiewicz K."/>
            <person name="Wedrychowicz H."/>
        </authorList>
    </citation>
    <scope>NUCLEOTIDE SEQUENCE [LARGE SCALE GENOMIC DNA]</scope>
    <source>
        <strain evidence="2 3">DSM 44666</strain>
    </source>
</reference>
<dbReference type="SMART" id="SM00857">
    <property type="entry name" value="Resolvase"/>
    <property type="match status" value="1"/>
</dbReference>
<dbReference type="STRING" id="112248.SAMN05444392_106123"/>
<gene>
    <name evidence="2" type="ORF">SAMN05444392_106123</name>
</gene>
<organism evidence="2 3">
    <name type="scientific">Seinonella peptonophila</name>
    <dbReference type="NCBI Taxonomy" id="112248"/>
    <lineage>
        <taxon>Bacteria</taxon>
        <taxon>Bacillati</taxon>
        <taxon>Bacillota</taxon>
        <taxon>Bacilli</taxon>
        <taxon>Bacillales</taxon>
        <taxon>Thermoactinomycetaceae</taxon>
        <taxon>Seinonella</taxon>
    </lineage>
</organism>
<dbReference type="InterPro" id="IPR036162">
    <property type="entry name" value="Resolvase-like_N_sf"/>
</dbReference>
<dbReference type="InterPro" id="IPR006119">
    <property type="entry name" value="Resolv_N"/>
</dbReference>
<name>A0A1M4YAE9_9BACL</name>
<accession>A0A1M4YAE9</accession>
<proteinExistence type="predicted"/>
<dbReference type="EMBL" id="FQVL01000006">
    <property type="protein sequence ID" value="SHF02482.1"/>
    <property type="molecule type" value="Genomic_DNA"/>
</dbReference>
<sequence>MRFAYFTPTAYKNVDRALEILRTYKCDKIIFDQSTSINESRPKLLELFNSMQPGDTLILPKLDQVGLTTPHFLGFLDKLFIRRIRLICLAENIDTKDLVTQNLIQALIKMDTSLKKRLDQESGPSTYAEENGIDIESANITGLFNEVAKFESYGKVLKDEHEASDSNESDHSLEDLTTSDYTEEHIATNSALARQLYKRKILGGNDS</sequence>
<dbReference type="GO" id="GO:0000150">
    <property type="term" value="F:DNA strand exchange activity"/>
    <property type="evidence" value="ECO:0007669"/>
    <property type="project" value="InterPro"/>
</dbReference>